<dbReference type="VEuPathDB" id="FungiDB:PSHT_03814"/>
<accession>A0A2S4WEJ2</accession>
<evidence type="ECO:0000313" key="2">
    <source>
        <dbReference type="EMBL" id="POW20172.1"/>
    </source>
</evidence>
<evidence type="ECO:0000256" key="1">
    <source>
        <dbReference type="SAM" id="MobiDB-lite"/>
    </source>
</evidence>
<keyword evidence="3" id="KW-1185">Reference proteome</keyword>
<proteinExistence type="predicted"/>
<comment type="caution">
    <text evidence="2">The sequence shown here is derived from an EMBL/GenBank/DDBJ whole genome shotgun (WGS) entry which is preliminary data.</text>
</comment>
<dbReference type="AlphaFoldDB" id="A0A2S4WEJ2"/>
<dbReference type="Proteomes" id="UP000238274">
    <property type="component" value="Unassembled WGS sequence"/>
</dbReference>
<name>A0A2S4WEJ2_9BASI</name>
<evidence type="ECO:0000313" key="3">
    <source>
        <dbReference type="Proteomes" id="UP000238274"/>
    </source>
</evidence>
<feature type="region of interest" description="Disordered" evidence="1">
    <location>
        <begin position="100"/>
        <end position="132"/>
    </location>
</feature>
<gene>
    <name evidence="2" type="ORF">PSHT_03814</name>
</gene>
<reference evidence="2 3" key="1">
    <citation type="submission" date="2017-12" db="EMBL/GenBank/DDBJ databases">
        <title>Gene loss provides genomic basis for host adaptation in cereal stripe rust fungi.</title>
        <authorList>
            <person name="Xia C."/>
        </authorList>
    </citation>
    <scope>NUCLEOTIDE SEQUENCE [LARGE SCALE GENOMIC DNA]</scope>
    <source>
        <strain evidence="2 3">93TX-2</strain>
    </source>
</reference>
<reference evidence="3" key="3">
    <citation type="journal article" date="2018" name="Mol. Plant Microbe Interact.">
        <title>Genome sequence resources for the wheat stripe rust pathogen (Puccinia striiformis f. sp. tritici) and the barley stripe rust pathogen (Puccinia striiformis f. sp. hordei).</title>
        <authorList>
            <person name="Xia C."/>
            <person name="Wang M."/>
            <person name="Yin C."/>
            <person name="Cornejo O.E."/>
            <person name="Hulbert S.H."/>
            <person name="Chen X."/>
        </authorList>
    </citation>
    <scope>NUCLEOTIDE SEQUENCE [LARGE SCALE GENOMIC DNA]</scope>
    <source>
        <strain evidence="3">93TX-2</strain>
    </source>
</reference>
<sequence length="236" mass="26669">MLAHISREWALSTQQTEENYLDWKPQTTENYFDGKLGTQETKENYFDGKLGTQQTEENCLDWKQQTMENYFDGKLASDRTGKINARWGFRISCDFFRESGGDADDPARRPARQTEPGNPMEVAPQVESDVDQLPRSQDFSQCLRDLHLLQTPLRVAFQEVFDFLPDEVFDPSTQPTDYADDKVTSVLNSPLPLPATSPLNHPDCNDEPPVISSSQTQTQLSSGSLEVSPPRVTCQS</sequence>
<organism evidence="2 3">
    <name type="scientific">Puccinia striiformis</name>
    <dbReference type="NCBI Taxonomy" id="27350"/>
    <lineage>
        <taxon>Eukaryota</taxon>
        <taxon>Fungi</taxon>
        <taxon>Dikarya</taxon>
        <taxon>Basidiomycota</taxon>
        <taxon>Pucciniomycotina</taxon>
        <taxon>Pucciniomycetes</taxon>
        <taxon>Pucciniales</taxon>
        <taxon>Pucciniaceae</taxon>
        <taxon>Puccinia</taxon>
    </lineage>
</organism>
<dbReference type="EMBL" id="PKSM01000037">
    <property type="protein sequence ID" value="POW20172.1"/>
    <property type="molecule type" value="Genomic_DNA"/>
</dbReference>
<protein>
    <submittedName>
        <fullName evidence="2">Uncharacterized protein</fullName>
    </submittedName>
</protein>
<feature type="compositionally biased region" description="Low complexity" evidence="1">
    <location>
        <begin position="212"/>
        <end position="225"/>
    </location>
</feature>
<feature type="region of interest" description="Disordered" evidence="1">
    <location>
        <begin position="189"/>
        <end position="236"/>
    </location>
</feature>
<reference evidence="3" key="2">
    <citation type="journal article" date="2018" name="BMC Genomics">
        <title>Genomic insights into host adaptation between the wheat stripe rust pathogen (Puccinia striiformis f. sp. tritici) and the barley stripe rust pathogen (Puccinia striiformis f. sp. hordei).</title>
        <authorList>
            <person name="Xia C."/>
            <person name="Wang M."/>
            <person name="Yin C."/>
            <person name="Cornejo O.E."/>
            <person name="Hulbert S.H."/>
            <person name="Chen X."/>
        </authorList>
    </citation>
    <scope>NUCLEOTIDE SEQUENCE [LARGE SCALE GENOMIC DNA]</scope>
    <source>
        <strain evidence="3">93TX-2</strain>
    </source>
</reference>